<gene>
    <name evidence="2" type="ORF">PG996_004088</name>
</gene>
<dbReference type="SUPFAM" id="SSF52047">
    <property type="entry name" value="RNI-like"/>
    <property type="match status" value="1"/>
</dbReference>
<dbReference type="SUPFAM" id="SSF81383">
    <property type="entry name" value="F-box domain"/>
    <property type="match status" value="1"/>
</dbReference>
<protein>
    <recommendedName>
        <fullName evidence="1">F-box domain-containing protein</fullName>
    </recommendedName>
</protein>
<proteinExistence type="predicted"/>
<dbReference type="Proteomes" id="UP001446871">
    <property type="component" value="Unassembled WGS sequence"/>
</dbReference>
<feature type="domain" description="F-box" evidence="1">
    <location>
        <begin position="5"/>
        <end position="50"/>
    </location>
</feature>
<evidence type="ECO:0000313" key="2">
    <source>
        <dbReference type="EMBL" id="KAK8077918.1"/>
    </source>
</evidence>
<reference evidence="2 3" key="1">
    <citation type="submission" date="2023-01" db="EMBL/GenBank/DDBJ databases">
        <title>Analysis of 21 Apiospora genomes using comparative genomics revels a genus with tremendous synthesis potential of carbohydrate active enzymes and secondary metabolites.</title>
        <authorList>
            <person name="Sorensen T."/>
        </authorList>
    </citation>
    <scope>NUCLEOTIDE SEQUENCE [LARGE SCALE GENOMIC DNA]</scope>
    <source>
        <strain evidence="2 3">CBS 83171</strain>
    </source>
</reference>
<dbReference type="Gene3D" id="3.80.10.10">
    <property type="entry name" value="Ribonuclease Inhibitor"/>
    <property type="match status" value="1"/>
</dbReference>
<comment type="caution">
    <text evidence="2">The sequence shown here is derived from an EMBL/GenBank/DDBJ whole genome shotgun (WGS) entry which is preliminary data.</text>
</comment>
<dbReference type="Pfam" id="PF00646">
    <property type="entry name" value="F-box"/>
    <property type="match status" value="1"/>
</dbReference>
<dbReference type="PROSITE" id="PS50181">
    <property type="entry name" value="FBOX"/>
    <property type="match status" value="1"/>
</dbReference>
<evidence type="ECO:0000313" key="3">
    <source>
        <dbReference type="Proteomes" id="UP001446871"/>
    </source>
</evidence>
<dbReference type="InterPro" id="IPR036047">
    <property type="entry name" value="F-box-like_dom_sf"/>
</dbReference>
<organism evidence="2 3">
    <name type="scientific">Apiospora saccharicola</name>
    <dbReference type="NCBI Taxonomy" id="335842"/>
    <lineage>
        <taxon>Eukaryota</taxon>
        <taxon>Fungi</taxon>
        <taxon>Dikarya</taxon>
        <taxon>Ascomycota</taxon>
        <taxon>Pezizomycotina</taxon>
        <taxon>Sordariomycetes</taxon>
        <taxon>Xylariomycetidae</taxon>
        <taxon>Amphisphaeriales</taxon>
        <taxon>Apiosporaceae</taxon>
        <taxon>Apiospora</taxon>
    </lineage>
</organism>
<accession>A0ABR1W380</accession>
<dbReference type="InterPro" id="IPR032675">
    <property type="entry name" value="LRR_dom_sf"/>
</dbReference>
<evidence type="ECO:0000259" key="1">
    <source>
        <dbReference type="PROSITE" id="PS50181"/>
    </source>
</evidence>
<dbReference type="EMBL" id="JAQQWM010000002">
    <property type="protein sequence ID" value="KAK8077918.1"/>
    <property type="molecule type" value="Genomic_DNA"/>
</dbReference>
<dbReference type="InterPro" id="IPR001810">
    <property type="entry name" value="F-box_dom"/>
</dbReference>
<sequence>MASHALDFLGYPNEIINPILAFCSPADILSLSRVNKRLNDLANHVLYSDIQFTWTVEATPPVIIFLRSILSRPQLAEHVQSLTLAGDLSWTEAESALDLATDLVNKLQLPYTEDWTRELREGIMDATMAFLLARLTKLRSLVISENYTRELERIGAMFRSALYKEAPASWLSDFHQLEEVSVSNFVWYGTYRNANTPHLLPFFYLPTIRSLDLMLDNPVTFAWPVGTPNITNLSSLKLQHVREPALKCILSATPNLRVLDWEFMHSERQTTTQASEHLLNPALADLDMIVDALTPVRATLVDLTIRASIIHSASLYEPVVQVRGSLAGLVEFDKVERFAVALPFLAGDIIPNNSFRIWERVPRSIRTLVLRNDLFIYTDEFDADGPDPEWDEMALYHNLRSWFYEWRDMTNPHFRHLELIVMDDWSDETMRQTLRDLCAEDRVQVALTFTGQPSWLTD</sequence>
<dbReference type="CDD" id="cd09917">
    <property type="entry name" value="F-box_SF"/>
    <property type="match status" value="1"/>
</dbReference>
<name>A0ABR1W380_9PEZI</name>
<keyword evidence="3" id="KW-1185">Reference proteome</keyword>